<gene>
    <name evidence="1" type="ORF">DWB61_07715</name>
</gene>
<dbReference type="Pfam" id="PF19781">
    <property type="entry name" value="DUF6266"/>
    <property type="match status" value="1"/>
</dbReference>
<dbReference type="InterPro" id="IPR046233">
    <property type="entry name" value="DUF6266"/>
</dbReference>
<organism evidence="1 2">
    <name type="scientific">Ancylomarina euxinus</name>
    <dbReference type="NCBI Taxonomy" id="2283627"/>
    <lineage>
        <taxon>Bacteria</taxon>
        <taxon>Pseudomonadati</taxon>
        <taxon>Bacteroidota</taxon>
        <taxon>Bacteroidia</taxon>
        <taxon>Marinilabiliales</taxon>
        <taxon>Marinifilaceae</taxon>
        <taxon>Ancylomarina</taxon>
    </lineage>
</organism>
<dbReference type="EMBL" id="QQWG01000006">
    <property type="protein sequence ID" value="RRG22093.1"/>
    <property type="molecule type" value="Genomic_DNA"/>
</dbReference>
<dbReference type="OrthoDB" id="656016at2"/>
<dbReference type="RefSeq" id="WP_125030322.1">
    <property type="nucleotide sequence ID" value="NZ_JAPXVP010000006.1"/>
</dbReference>
<name>A0A425Y286_9BACT</name>
<sequence length="210" mass="24107">MAKLPNLQISGRMGNVIFYVRNGKQCMRAMPQQVKNPKSKKQSKRRSQFGETAKFASSLLKVLIHPYWNPIAKKENRSGYNLFLTTNMPAFAADVLQKEQLLLIPENGLKQEQFIISQTERGIQLTWHFSKATKKADAEDELTLLIISPNGTLEIRKTQAKRSKQELKIENPKGQEYFAFWERGPLWSASCWLPIQSDNKESFLGHVVEL</sequence>
<keyword evidence="2" id="KW-1185">Reference proteome</keyword>
<dbReference type="Proteomes" id="UP000285794">
    <property type="component" value="Unassembled WGS sequence"/>
</dbReference>
<comment type="caution">
    <text evidence="1">The sequence shown here is derived from an EMBL/GenBank/DDBJ whole genome shotgun (WGS) entry which is preliminary data.</text>
</comment>
<accession>A0A425Y286</accession>
<reference evidence="1 2" key="1">
    <citation type="submission" date="2018-07" db="EMBL/GenBank/DDBJ databases">
        <title>Draft genome sequence of Ancylomarina sp. M1P.</title>
        <authorList>
            <person name="Yadav S."/>
            <person name="Villanueva L."/>
            <person name="Damste J.S.S."/>
        </authorList>
    </citation>
    <scope>NUCLEOTIDE SEQUENCE [LARGE SCALE GENOMIC DNA]</scope>
    <source>
        <strain evidence="1 2">M1P</strain>
    </source>
</reference>
<evidence type="ECO:0000313" key="2">
    <source>
        <dbReference type="Proteomes" id="UP000285794"/>
    </source>
</evidence>
<dbReference type="AlphaFoldDB" id="A0A425Y286"/>
<proteinExistence type="predicted"/>
<evidence type="ECO:0000313" key="1">
    <source>
        <dbReference type="EMBL" id="RRG22093.1"/>
    </source>
</evidence>
<protein>
    <submittedName>
        <fullName evidence="1">Uncharacterized protein</fullName>
    </submittedName>
</protein>